<dbReference type="Pfam" id="PF18052">
    <property type="entry name" value="Rx_N"/>
    <property type="match status" value="1"/>
</dbReference>
<dbReference type="Proteomes" id="UP000823388">
    <property type="component" value="Chromosome 8K"/>
</dbReference>
<dbReference type="Pfam" id="PF23598">
    <property type="entry name" value="LRR_14"/>
    <property type="match status" value="1"/>
</dbReference>
<feature type="domain" description="Disease resistance N-terminal" evidence="8">
    <location>
        <begin position="1"/>
        <end position="50"/>
    </location>
</feature>
<dbReference type="Gene3D" id="1.20.5.4130">
    <property type="match status" value="1"/>
</dbReference>
<dbReference type="FunFam" id="1.10.10.10:FF:000322">
    <property type="entry name" value="Probable disease resistance protein At1g63360"/>
    <property type="match status" value="1"/>
</dbReference>
<organism evidence="11 12">
    <name type="scientific">Panicum virgatum</name>
    <name type="common">Blackwell switchgrass</name>
    <dbReference type="NCBI Taxonomy" id="38727"/>
    <lineage>
        <taxon>Eukaryota</taxon>
        <taxon>Viridiplantae</taxon>
        <taxon>Streptophyta</taxon>
        <taxon>Embryophyta</taxon>
        <taxon>Tracheophyta</taxon>
        <taxon>Spermatophyta</taxon>
        <taxon>Magnoliopsida</taxon>
        <taxon>Liliopsida</taxon>
        <taxon>Poales</taxon>
        <taxon>Poaceae</taxon>
        <taxon>PACMAD clade</taxon>
        <taxon>Panicoideae</taxon>
        <taxon>Panicodae</taxon>
        <taxon>Paniceae</taxon>
        <taxon>Panicinae</taxon>
        <taxon>Panicum</taxon>
        <taxon>Panicum sect. Hiantes</taxon>
    </lineage>
</organism>
<dbReference type="InterPro" id="IPR036388">
    <property type="entry name" value="WH-like_DNA-bd_sf"/>
</dbReference>
<feature type="domain" description="NB-ARC" evidence="7">
    <location>
        <begin position="177"/>
        <end position="279"/>
    </location>
</feature>
<evidence type="ECO:0000259" key="8">
    <source>
        <dbReference type="Pfam" id="PF18052"/>
    </source>
</evidence>
<dbReference type="Gene3D" id="3.80.10.10">
    <property type="entry name" value="Ribonuclease Inhibitor"/>
    <property type="match status" value="1"/>
</dbReference>
<dbReference type="SUPFAM" id="SSF52058">
    <property type="entry name" value="L domain-like"/>
    <property type="match status" value="1"/>
</dbReference>
<evidence type="ECO:0000313" key="11">
    <source>
        <dbReference type="EMBL" id="KAG2560008.1"/>
    </source>
</evidence>
<dbReference type="InterPro" id="IPR002182">
    <property type="entry name" value="NB-ARC"/>
</dbReference>
<comment type="similarity">
    <text evidence="1">Belongs to the disease resistance NB-LRR family.</text>
</comment>
<dbReference type="InterPro" id="IPR032675">
    <property type="entry name" value="LRR_dom_sf"/>
</dbReference>
<evidence type="ECO:0000313" key="12">
    <source>
        <dbReference type="Proteomes" id="UP000823388"/>
    </source>
</evidence>
<evidence type="ECO:0000256" key="2">
    <source>
        <dbReference type="ARBA" id="ARBA00022614"/>
    </source>
</evidence>
<keyword evidence="3" id="KW-0677">Repeat</keyword>
<gene>
    <name evidence="11" type="ORF">PVAP13_8KG031200</name>
</gene>
<dbReference type="InterPro" id="IPR027417">
    <property type="entry name" value="P-loop_NTPase"/>
</dbReference>
<dbReference type="GO" id="GO:0009626">
    <property type="term" value="P:plant-type hypersensitive response"/>
    <property type="evidence" value="ECO:0007669"/>
    <property type="project" value="UniProtKB-ARBA"/>
</dbReference>
<reference evidence="11" key="1">
    <citation type="submission" date="2020-05" db="EMBL/GenBank/DDBJ databases">
        <title>WGS assembly of Panicum virgatum.</title>
        <authorList>
            <person name="Lovell J.T."/>
            <person name="Jenkins J."/>
            <person name="Shu S."/>
            <person name="Juenger T.E."/>
            <person name="Schmutz J."/>
        </authorList>
    </citation>
    <scope>NUCLEOTIDE SEQUENCE</scope>
    <source>
        <strain evidence="11">AP13</strain>
    </source>
</reference>
<feature type="domain" description="Disease resistance protein winged helix" evidence="9">
    <location>
        <begin position="364"/>
        <end position="437"/>
    </location>
</feature>
<evidence type="ECO:0008006" key="13">
    <source>
        <dbReference type="Google" id="ProtNLM"/>
    </source>
</evidence>
<dbReference type="AlphaFoldDB" id="A0A8T0PGH0"/>
<dbReference type="PANTHER" id="PTHR23155">
    <property type="entry name" value="DISEASE RESISTANCE PROTEIN RP"/>
    <property type="match status" value="1"/>
</dbReference>
<keyword evidence="12" id="KW-1185">Reference proteome</keyword>
<comment type="caution">
    <text evidence="11">The sequence shown here is derived from an EMBL/GenBank/DDBJ whole genome shotgun (WGS) entry which is preliminary data.</text>
</comment>
<evidence type="ECO:0000256" key="1">
    <source>
        <dbReference type="ARBA" id="ARBA00008894"/>
    </source>
</evidence>
<evidence type="ECO:0000259" key="10">
    <source>
        <dbReference type="Pfam" id="PF23598"/>
    </source>
</evidence>
<evidence type="ECO:0000256" key="6">
    <source>
        <dbReference type="ARBA" id="ARBA00023054"/>
    </source>
</evidence>
<dbReference type="GO" id="GO:0042742">
    <property type="term" value="P:defense response to bacterium"/>
    <property type="evidence" value="ECO:0007669"/>
    <property type="project" value="UniProtKB-ARBA"/>
</dbReference>
<dbReference type="InterPro" id="IPR044974">
    <property type="entry name" value="Disease_R_plants"/>
</dbReference>
<dbReference type="EMBL" id="CM029051">
    <property type="protein sequence ID" value="KAG2560008.1"/>
    <property type="molecule type" value="Genomic_DNA"/>
</dbReference>
<dbReference type="Gene3D" id="1.10.8.430">
    <property type="entry name" value="Helical domain of apoptotic protease-activating factors"/>
    <property type="match status" value="1"/>
</dbReference>
<dbReference type="PANTHER" id="PTHR23155:SF1181">
    <property type="entry name" value="OS08G0170200 PROTEIN"/>
    <property type="match status" value="1"/>
</dbReference>
<dbReference type="InterPro" id="IPR055414">
    <property type="entry name" value="LRR_R13L4/SHOC2-like"/>
</dbReference>
<dbReference type="Gene3D" id="3.40.50.300">
    <property type="entry name" value="P-loop containing nucleotide triphosphate hydrolases"/>
    <property type="match status" value="1"/>
</dbReference>
<sequence length="757" mass="87287">MNAALVDASRIPPDQLTEVEKLWARKVRELSFDTEDAVDDFILRVACGDSTAADTDANVFKKILGKATAPMKKIKDRRQISDRVKDIKKLSNELAELRAKYTVRGAGADLAASTGIDPRIINLYKQESDLVGIEESRDKLIRMLSIGTKDDDAIQQNLKISVYCRGRRTGTPNLIRTFEKMLLELDQKYSQVDMARWDAERFSNELRKFLEDNRYFIVVDDIWDKGSWQAIRYALKDNNCGSRIIMTTRNSEVVTKAEELYIQKHLSDENSKKLFYKRIQSEEGESLDDVSGELTRKIINKCCGIPLAIIAMACLLVERPHELWSKIYDSIGFGNGDDNTTEILAYSYYDLPSYLKPCLLHLSIFGEDWTLDTKGIIWMWIGEGFVHLDTEEGSLFEAGERYFNELVNRSMIQPMGDSYNHQLTQWFRIHDIVFDLINKLSRDENFVTFLGSKEQHASPDRLREKKTSMPRSDSKVRRLAVRGHHVQCFPEDTMGMPKVLRSLNIMDSNIEIMTPLYIFRFCRVLYIQRSYNPISLKHLGRLLHLKYIEICDTPVDGLPKDIGRLKSLQTLYLKKIGLDELPPDVCSLTQLMCLVAVGFRRFPADRMGNLTSLEELWLKTVVGRSAAEELVVELRKLTRLRTITITFSEVLEETLQKALVQSLCNLPELQELVLRSSSRLDQKRGTVWEDWEPPMQLRRLFIVGIRFLRLPGWINRSRLPRLYFLSLAVYVVGVHDLDNLARLPELSYCDRTAKLKL</sequence>
<dbReference type="InterPro" id="IPR042197">
    <property type="entry name" value="Apaf_helical"/>
</dbReference>
<proteinExistence type="inferred from homology"/>
<evidence type="ECO:0000256" key="5">
    <source>
        <dbReference type="ARBA" id="ARBA00022821"/>
    </source>
</evidence>
<dbReference type="Pfam" id="PF00931">
    <property type="entry name" value="NB-ARC"/>
    <property type="match status" value="1"/>
</dbReference>
<keyword evidence="2" id="KW-0433">Leucine-rich repeat</keyword>
<name>A0A8T0PGH0_PANVG</name>
<evidence type="ECO:0000259" key="9">
    <source>
        <dbReference type="Pfam" id="PF23559"/>
    </source>
</evidence>
<feature type="domain" description="Disease resistance R13L4/SHOC-2-like LRR" evidence="10">
    <location>
        <begin position="500"/>
        <end position="748"/>
    </location>
</feature>
<dbReference type="GO" id="GO:0002758">
    <property type="term" value="P:innate immune response-activating signaling pathway"/>
    <property type="evidence" value="ECO:0007669"/>
    <property type="project" value="UniProtKB-ARBA"/>
</dbReference>
<accession>A0A8T0PGH0</accession>
<dbReference type="GO" id="GO:0043531">
    <property type="term" value="F:ADP binding"/>
    <property type="evidence" value="ECO:0007669"/>
    <property type="project" value="InterPro"/>
</dbReference>
<evidence type="ECO:0000256" key="4">
    <source>
        <dbReference type="ARBA" id="ARBA00022741"/>
    </source>
</evidence>
<keyword evidence="4" id="KW-0547">Nucleotide-binding</keyword>
<protein>
    <recommendedName>
        <fullName evidence="13">NB-ARC domain-containing protein</fullName>
    </recommendedName>
</protein>
<evidence type="ECO:0000256" key="3">
    <source>
        <dbReference type="ARBA" id="ARBA00022737"/>
    </source>
</evidence>
<keyword evidence="6" id="KW-0175">Coiled coil</keyword>
<keyword evidence="5" id="KW-0611">Plant defense</keyword>
<dbReference type="InterPro" id="IPR041118">
    <property type="entry name" value="Rx_N"/>
</dbReference>
<dbReference type="Gene3D" id="1.10.10.10">
    <property type="entry name" value="Winged helix-like DNA-binding domain superfamily/Winged helix DNA-binding domain"/>
    <property type="match status" value="1"/>
</dbReference>
<dbReference type="Pfam" id="PF23559">
    <property type="entry name" value="WHD_DRP"/>
    <property type="match status" value="1"/>
</dbReference>
<evidence type="ECO:0000259" key="7">
    <source>
        <dbReference type="Pfam" id="PF00931"/>
    </source>
</evidence>
<dbReference type="SUPFAM" id="SSF52540">
    <property type="entry name" value="P-loop containing nucleoside triphosphate hydrolases"/>
    <property type="match status" value="1"/>
</dbReference>
<dbReference type="InterPro" id="IPR058922">
    <property type="entry name" value="WHD_DRP"/>
</dbReference>